<name>A0A6H5HKL1_9HEMI</name>
<reference evidence="1 2" key="1">
    <citation type="submission" date="2020-02" db="EMBL/GenBank/DDBJ databases">
        <authorList>
            <person name="Ferguson B K."/>
        </authorList>
    </citation>
    <scope>NUCLEOTIDE SEQUENCE [LARGE SCALE GENOMIC DNA]</scope>
</reference>
<sequence>MNCAHFCPRLVAASCFRSMSPDGNHGYVSAKLDRDERTKRWEERGSPATKFLSNMGLRYAEYGLVLPLIPIDEMDGLRFALRIYDVISGMSNANCQADLIAYSHKKHVSFLEVKRLITNLRGLASNKIRSSFDLLDFIRRPFREYLRNMISSDVSQNHQQSSTAMCFSLRISSIFTLSFSLIFSLSISSSSIITDLLSLFSPARLTLAIRRLSALLRFFTADPGPVDGEESTKAAMKQNRKWKKRNRKNSKVDTRPLGGKLFSYSSTLDLVCSTINVEALLLLQHRSYDHFNE</sequence>
<accession>A0A6H5HKL1</accession>
<dbReference type="AlphaFoldDB" id="A0A6H5HKL1"/>
<gene>
    <name evidence="1" type="ORF">NTEN_LOCUS19156</name>
</gene>
<evidence type="ECO:0000313" key="2">
    <source>
        <dbReference type="Proteomes" id="UP000479000"/>
    </source>
</evidence>
<dbReference type="EMBL" id="CADCXU010028207">
    <property type="protein sequence ID" value="CAB0014746.1"/>
    <property type="molecule type" value="Genomic_DNA"/>
</dbReference>
<proteinExistence type="predicted"/>
<keyword evidence="2" id="KW-1185">Reference proteome</keyword>
<dbReference type="Proteomes" id="UP000479000">
    <property type="component" value="Unassembled WGS sequence"/>
</dbReference>
<evidence type="ECO:0000313" key="1">
    <source>
        <dbReference type="EMBL" id="CAB0014746.1"/>
    </source>
</evidence>
<protein>
    <submittedName>
        <fullName evidence="1">Uncharacterized protein</fullName>
    </submittedName>
</protein>
<organism evidence="1 2">
    <name type="scientific">Nesidiocoris tenuis</name>
    <dbReference type="NCBI Taxonomy" id="355587"/>
    <lineage>
        <taxon>Eukaryota</taxon>
        <taxon>Metazoa</taxon>
        <taxon>Ecdysozoa</taxon>
        <taxon>Arthropoda</taxon>
        <taxon>Hexapoda</taxon>
        <taxon>Insecta</taxon>
        <taxon>Pterygota</taxon>
        <taxon>Neoptera</taxon>
        <taxon>Paraneoptera</taxon>
        <taxon>Hemiptera</taxon>
        <taxon>Heteroptera</taxon>
        <taxon>Panheteroptera</taxon>
        <taxon>Cimicomorpha</taxon>
        <taxon>Miridae</taxon>
        <taxon>Dicyphina</taxon>
        <taxon>Nesidiocoris</taxon>
    </lineage>
</organism>